<comment type="caution">
    <text evidence="4">The sequence shown here is derived from an EMBL/GenBank/DDBJ whole genome shotgun (WGS) entry which is preliminary data.</text>
</comment>
<protein>
    <submittedName>
        <fullName evidence="4">PAP2 family protein</fullName>
    </submittedName>
</protein>
<feature type="signal peptide" evidence="2">
    <location>
        <begin position="1"/>
        <end position="19"/>
    </location>
</feature>
<keyword evidence="1" id="KW-1133">Transmembrane helix</keyword>
<dbReference type="PANTHER" id="PTHR14969">
    <property type="entry name" value="SPHINGOSINE-1-PHOSPHATE PHOSPHOHYDROLASE"/>
    <property type="match status" value="1"/>
</dbReference>
<dbReference type="InterPro" id="IPR036938">
    <property type="entry name" value="PAP2/HPO_sf"/>
</dbReference>
<feature type="transmembrane region" description="Helical" evidence="1">
    <location>
        <begin position="123"/>
        <end position="141"/>
    </location>
</feature>
<dbReference type="EMBL" id="NXLU01000010">
    <property type="protein sequence ID" value="RDU68195.1"/>
    <property type="molecule type" value="Genomic_DNA"/>
</dbReference>
<dbReference type="Pfam" id="PF01569">
    <property type="entry name" value="PAP2"/>
    <property type="match status" value="1"/>
</dbReference>
<evidence type="ECO:0000259" key="3">
    <source>
        <dbReference type="SMART" id="SM00014"/>
    </source>
</evidence>
<sequence>MKIISIFVSLCLLLNSLQAQNKAQKAFEVLGDILQFLPAFSASYSLAIKDYEGLKELAIGFGTTMGVTLITKASLNALAKKYPQKLQIALRPNHANYEGFPSGHTSSAFSAAGYMQRRYGWKWGVPMSLLATLVGISRVVANKHTPVQVVAGAMLGFGVSYLVSSRYIDPQKDRISFQHTVDMRQREKYSLSYAHSF</sequence>
<evidence type="ECO:0000313" key="5">
    <source>
        <dbReference type="Proteomes" id="UP000257067"/>
    </source>
</evidence>
<dbReference type="RefSeq" id="WP_104725021.1">
    <property type="nucleotide sequence ID" value="NZ_FZNE01000011.1"/>
</dbReference>
<dbReference type="Gene3D" id="1.20.144.10">
    <property type="entry name" value="Phosphatidic acid phosphatase type 2/haloperoxidase"/>
    <property type="match status" value="1"/>
</dbReference>
<reference evidence="4 5" key="1">
    <citation type="submission" date="2018-04" db="EMBL/GenBank/DDBJ databases">
        <title>Novel Campyloabacter and Helicobacter Species and Strains.</title>
        <authorList>
            <person name="Mannion A.J."/>
            <person name="Shen Z."/>
            <person name="Fox J.G."/>
        </authorList>
    </citation>
    <scope>NUCLEOTIDE SEQUENCE [LARGE SCALE GENOMIC DNA]</scope>
    <source>
        <strain evidence="4 5">ATCC 700242</strain>
    </source>
</reference>
<evidence type="ECO:0000313" key="4">
    <source>
        <dbReference type="EMBL" id="RDU68195.1"/>
    </source>
</evidence>
<proteinExistence type="predicted"/>
<dbReference type="OrthoDB" id="9780507at2"/>
<dbReference type="SMART" id="SM00014">
    <property type="entry name" value="acidPPc"/>
    <property type="match status" value="1"/>
</dbReference>
<name>A0A3D8ITG6_9HELI</name>
<accession>A0A3D8ITG6</accession>
<keyword evidence="1" id="KW-0812">Transmembrane</keyword>
<dbReference type="CDD" id="cd03394">
    <property type="entry name" value="PAP2_like_5"/>
    <property type="match status" value="1"/>
</dbReference>
<dbReference type="SUPFAM" id="SSF48317">
    <property type="entry name" value="Acid phosphatase/Vanadium-dependent haloperoxidase"/>
    <property type="match status" value="1"/>
</dbReference>
<feature type="domain" description="Phosphatidic acid phosphatase type 2/haloperoxidase" evidence="3">
    <location>
        <begin position="54"/>
        <end position="164"/>
    </location>
</feature>
<evidence type="ECO:0000256" key="2">
    <source>
        <dbReference type="SAM" id="SignalP"/>
    </source>
</evidence>
<dbReference type="InterPro" id="IPR000326">
    <property type="entry name" value="PAP2/HPO"/>
</dbReference>
<feature type="chain" id="PRO_5043181854" evidence="2">
    <location>
        <begin position="20"/>
        <end position="197"/>
    </location>
</feature>
<keyword evidence="5" id="KW-1185">Reference proteome</keyword>
<gene>
    <name evidence="4" type="ORF">CQA62_06385</name>
</gene>
<feature type="transmembrane region" description="Helical" evidence="1">
    <location>
        <begin position="147"/>
        <end position="164"/>
    </location>
</feature>
<organism evidence="4 5">
    <name type="scientific">Helicobacter cholecystus</name>
    <dbReference type="NCBI Taxonomy" id="45498"/>
    <lineage>
        <taxon>Bacteria</taxon>
        <taxon>Pseudomonadati</taxon>
        <taxon>Campylobacterota</taxon>
        <taxon>Epsilonproteobacteria</taxon>
        <taxon>Campylobacterales</taxon>
        <taxon>Helicobacteraceae</taxon>
        <taxon>Helicobacter</taxon>
    </lineage>
</organism>
<dbReference type="AlphaFoldDB" id="A0A3D8ITG6"/>
<evidence type="ECO:0000256" key="1">
    <source>
        <dbReference type="SAM" id="Phobius"/>
    </source>
</evidence>
<keyword evidence="1" id="KW-0472">Membrane</keyword>
<keyword evidence="2" id="KW-0732">Signal</keyword>
<dbReference type="PANTHER" id="PTHR14969:SF13">
    <property type="entry name" value="AT30094P"/>
    <property type="match status" value="1"/>
</dbReference>
<dbReference type="Proteomes" id="UP000257067">
    <property type="component" value="Unassembled WGS sequence"/>
</dbReference>